<name>A0A4U6XKY2_9PEZI</name>
<dbReference type="InterPro" id="IPR036866">
    <property type="entry name" value="RibonucZ/Hydroxyglut_hydro"/>
</dbReference>
<dbReference type="Proteomes" id="UP000310108">
    <property type="component" value="Unassembled WGS sequence"/>
</dbReference>
<dbReference type="STRING" id="1306861.A0A4U6XKY2"/>
<feature type="compositionally biased region" description="Low complexity" evidence="1">
    <location>
        <begin position="1481"/>
        <end position="1491"/>
    </location>
</feature>
<evidence type="ECO:0000313" key="4">
    <source>
        <dbReference type="Proteomes" id="UP000310108"/>
    </source>
</evidence>
<reference evidence="3 4" key="1">
    <citation type="journal article" date="2019" name="PLoS ONE">
        <title>Comparative genome analysis indicates high evolutionary potential of pathogenicity genes in Colletotrichum tanaceti.</title>
        <authorList>
            <person name="Lelwala R.V."/>
            <person name="Korhonen P.K."/>
            <person name="Young N.D."/>
            <person name="Scott J.B."/>
            <person name="Ades P.A."/>
            <person name="Gasser R.B."/>
            <person name="Taylor P.W.J."/>
        </authorList>
    </citation>
    <scope>NUCLEOTIDE SEQUENCE [LARGE SCALE GENOMIC DNA]</scope>
    <source>
        <strain evidence="3">BRIP57314</strain>
    </source>
</reference>
<dbReference type="EMBL" id="PJEX01000073">
    <property type="protein sequence ID" value="TKW56279.1"/>
    <property type="molecule type" value="Genomic_DNA"/>
</dbReference>
<accession>A0A4U6XKY2</accession>
<evidence type="ECO:0000256" key="1">
    <source>
        <dbReference type="SAM" id="MobiDB-lite"/>
    </source>
</evidence>
<evidence type="ECO:0000259" key="2">
    <source>
        <dbReference type="Pfam" id="PF20248"/>
    </source>
</evidence>
<protein>
    <recommendedName>
        <fullName evidence="2">DUF6603 domain-containing protein</fullName>
    </recommendedName>
</protein>
<feature type="compositionally biased region" description="Pro residues" evidence="1">
    <location>
        <begin position="1463"/>
        <end position="1480"/>
    </location>
</feature>
<sequence>MPPKWRVGSYFINVGLGDGAIHLLLDDSKTAKKDRVVSAVLIDGGLRGDKQVASTTEKIMAEYGFTGAQQVHFWFRAVVVTHWDRDHYEAVMNMFQADFAANEYARCRWIRPETVFYLPSTHINAHVLFGPPKVYALNNAKDKLTMDGHDLCRAVFGHKCIGVDLFSGEMVGKGTNATIPVKLSKILRDCPKTDLLTRPLLLCVGIDFKLMSGETLPKGTSTMTNGSSMMCLLVQWDGTSIDAQLYTGGDAEDHAEEVLEAWLEDSGVTKLNVIKCGHHGSSNATHSKLFNLKPEYFIMSVGEDHGHPSLALIFFIIAYFSHRESYGSNRRILSTRYPYWLLYNSLPDLVVETKHLNIEKVLSQDLTYYHEEMTRLNPRKKKKGGKGKDEDKPIVESFFPDSGSGLEEVINMVDDEEQKKYNYWFDKIHTYKNITLDQMRAQDRALWKKLEKLDKKKWDAWSNLQNEVIDRMRMYWHGFGHPTLPVCNHGPHRTQEVSWIYIKFFDTKPPGPQGSEPEFKYESNANVRITLKFMESAALSSKQKKEAEARRRDIVDQLVAMQKDTVSNLGKRACRDVLGEFEETKQKKQKRPKKAGGVSYLVAQKNEMSVLESTAVAVEVDKVDVLSWEFLTDGVTLSAIPLESPKRFEIVDGTVGGLLWLRESLQATAAEISLRQGGGGGGQHTDTHTTTTPRDIDRFVVHTPHLTLSSSPDALKSQFGDSIADEINFRGYHFDLEAILLGLDLEAMIPLTLSDFCHAVAFGLGGVAGWIVALLADVPVEIRPPKPATDDGDDPYALSRCGAWVQPQLDRTILRLEGVIPVQSESVKPLADFIKKHLHASDVFDIRVVGSATSTLARGSSEVAEYMELPDKTMIRQESRLSFAGALQWTKADSRVGFALTISESDVTLFLQPPAGLTVKDVADWIVDRFASSMEDHDRHSATNMQDDYTKVLGDLAKAIIPRQLSLTIGEGPTLTGFQIDVELQLHLGAEGEHVPIHGRLKWTPGRLELLGEIWDLEDQSVVPFNVHPFRESFSEVRPLQRPGETAVDSIWLPRLFSKDATEEGFPKGIPLTLSNASVRVTLGDWKDVTITGKLQCSAPSTGHEVMPSIWLDELQLLYTRNITGGSDVLELRGNINLKAPDYVMSLETSAVVRAYIAYDQGGGWTLSAQAVELQLANLYPLLPADGSNHALMHIMSSVWVPEFTVSVKFAAKQASAVSIDGTLVIGPLQMNLTYRHDAKGWLLTGEFKSATPDREDATLEELLGVFAREHMDSLPEFVRNFKIPLSNISASLTCSSEEISCAAAGSTEPKSKCVVFSFAVTVEKFSFVFVQIQDHDGSFPKQEETRKTKPRRILRFSLEGLPGARDIPLVQELPQPFDEMVFLWASADITVAEGNLLKKQVFTGQTPPLHWKEVAKKNGPGDDSTTVALAEGCHFQLILREQDSPSCALDYVFNGSTKQGVPPVPVPPAHPGGKPPATPATPAASSKAEPVPAPSGGGGATTTPVTRSSKGLTIRHMGLNMKDKKTLTITIDAVASLGPVALTLIGFEVDIDFENFKTPSDMAKLGIGFSLHGMAVAFSRPPALLAGLFSREVHGKVTTYAGGLAVGVGAWQFLAAGVYEEHDDFKTVFVFAKLNGPLISFGFAEVNGIVGGFGYNSVLRMPGVGEVTKFPFVSLNGGGQDPAGNVLEQFAALTDTNGGGGGGDDDAWFKSQKDSLWLAAGLGVKAFQLLEVQAVVCIDLSPNPQVGIFAEAIASLPKGSSPETSFLFLDIGIAAMFDPGTGILSLRGQLTPQSFILSRSCKLNGGFALVYFLPASGHDGDWVFSAGGYHPAFRVPSHYPQDLKRLGISWSLDSEISITGEAYFAITPQAVMGGGRLDLVYQSGHTRASFSAYADFLIYYEPFQFRARVGVNVSASTRIGWGLLSKDVSAEISADLDLHGPPVAGTAHLHFWFFTISVRFGPDQIERAGLDWDRFYTLVKQCTDPDDARNLPEHLVSLLQGRCSSDSKQEIAAPPKKGEKPPPPSPWLVRAAAFEFEVVARFPLREVRYNGKAADEAVHARVKDVYAMPMKFANRFENSDMTITIRDDKQGIDADFTLEPILKRVPGALWNRYDPNKTLLESDSMIEHVMGVRLKPVKSRNSPEALPPINMTKFNSLPVGGHGSKFPPAEYSSVMAAVPVQQEDKLAPDWRMNQQSVCDMWRELRHKTTGGGSLYETPQAV</sequence>
<feature type="domain" description="DUF6603" evidence="2">
    <location>
        <begin position="1508"/>
        <end position="2038"/>
    </location>
</feature>
<feature type="region of interest" description="Disordered" evidence="1">
    <location>
        <begin position="1463"/>
        <end position="1512"/>
    </location>
</feature>
<keyword evidence="4" id="KW-1185">Reference proteome</keyword>
<dbReference type="InterPro" id="IPR046538">
    <property type="entry name" value="DUF6603"/>
</dbReference>
<gene>
    <name evidence="3" type="ORF">CTA1_11932</name>
</gene>
<organism evidence="3 4">
    <name type="scientific">Colletotrichum tanaceti</name>
    <dbReference type="NCBI Taxonomy" id="1306861"/>
    <lineage>
        <taxon>Eukaryota</taxon>
        <taxon>Fungi</taxon>
        <taxon>Dikarya</taxon>
        <taxon>Ascomycota</taxon>
        <taxon>Pezizomycotina</taxon>
        <taxon>Sordariomycetes</taxon>
        <taxon>Hypocreomycetidae</taxon>
        <taxon>Glomerellales</taxon>
        <taxon>Glomerellaceae</taxon>
        <taxon>Colletotrichum</taxon>
        <taxon>Colletotrichum destructivum species complex</taxon>
    </lineage>
</organism>
<dbReference type="Gene3D" id="3.60.15.10">
    <property type="entry name" value="Ribonuclease Z/Hydroxyacylglutathione hydrolase-like"/>
    <property type="match status" value="1"/>
</dbReference>
<comment type="caution">
    <text evidence="3">The sequence shown here is derived from an EMBL/GenBank/DDBJ whole genome shotgun (WGS) entry which is preliminary data.</text>
</comment>
<dbReference type="Pfam" id="PF20248">
    <property type="entry name" value="DUF6603"/>
    <property type="match status" value="1"/>
</dbReference>
<dbReference type="SUPFAM" id="SSF56281">
    <property type="entry name" value="Metallo-hydrolase/oxidoreductase"/>
    <property type="match status" value="1"/>
</dbReference>
<proteinExistence type="predicted"/>
<evidence type="ECO:0000313" key="3">
    <source>
        <dbReference type="EMBL" id="TKW56279.1"/>
    </source>
</evidence>